<dbReference type="InterPro" id="IPR025476">
    <property type="entry name" value="Helitron_helicase-like"/>
</dbReference>
<dbReference type="EMBL" id="JH930474">
    <property type="protein sequence ID" value="EKM53754.1"/>
    <property type="molecule type" value="Genomic_DNA"/>
</dbReference>
<feature type="domain" description="DUF6570" evidence="3">
    <location>
        <begin position="8"/>
        <end position="73"/>
    </location>
</feature>
<dbReference type="InterPro" id="IPR046700">
    <property type="entry name" value="DUF6570"/>
</dbReference>
<dbReference type="OrthoDB" id="2801422at2759"/>
<feature type="domain" description="Helitron helicase-like" evidence="2">
    <location>
        <begin position="247"/>
        <end position="382"/>
    </location>
</feature>
<sequence>MVDMLEGDLLPRKPSILASIISVTFIGLGDLPKSWLRSMFRVRRQVVVLNALQWLKANNSRYYGDIKICDERLAELPEDDVPVEVMGVVWQSEETGVINQESEGYVSQDDGGHEELEPPVTSNGPIDSESQPDVIPLQISGTKDTDMSKLSSNELMLWGLANLWKEGKEGAYAVRHERQPVSTFGRSRKRPGSACDEAEQSEPECIPTGKVSPNELNFFERAFPCLYPYGCGGIEGYQPNLIDFLEHVRWSLAYHDWHFQQHETFPFVFFSIQQCCQALGSARVQMHRWNFEVDARILASITVNKLEAARREEEKGLPISDPSVRLLRQHVHATAGRVQDSDSTRYQMRSKIWATSIYMNPPSLWITINPDNLHNPIASVFAGEEIDLDRFIATAGPDKD</sequence>
<gene>
    <name evidence="4" type="ORF">PHACADRAFT_198176</name>
</gene>
<evidence type="ECO:0000313" key="5">
    <source>
        <dbReference type="Proteomes" id="UP000008370"/>
    </source>
</evidence>
<evidence type="ECO:0000259" key="2">
    <source>
        <dbReference type="Pfam" id="PF14214"/>
    </source>
</evidence>
<name>K5W478_PHACS</name>
<keyword evidence="5" id="KW-1185">Reference proteome</keyword>
<accession>K5W478</accession>
<evidence type="ECO:0000259" key="3">
    <source>
        <dbReference type="Pfam" id="PF20209"/>
    </source>
</evidence>
<feature type="region of interest" description="Disordered" evidence="1">
    <location>
        <begin position="182"/>
        <end position="208"/>
    </location>
</feature>
<evidence type="ECO:0000256" key="1">
    <source>
        <dbReference type="SAM" id="MobiDB-lite"/>
    </source>
</evidence>
<dbReference type="InParanoid" id="K5W478"/>
<feature type="region of interest" description="Disordered" evidence="1">
    <location>
        <begin position="100"/>
        <end position="133"/>
    </location>
</feature>
<dbReference type="GeneID" id="18911303"/>
<reference evidence="4 5" key="1">
    <citation type="journal article" date="2012" name="BMC Genomics">
        <title>Comparative genomics of the white-rot fungi, Phanerochaete carnosa and P. chrysosporium, to elucidate the genetic basis of the distinct wood types they colonize.</title>
        <authorList>
            <person name="Suzuki H."/>
            <person name="MacDonald J."/>
            <person name="Syed K."/>
            <person name="Salamov A."/>
            <person name="Hori C."/>
            <person name="Aerts A."/>
            <person name="Henrissat B."/>
            <person name="Wiebenga A."/>
            <person name="vanKuyk P.A."/>
            <person name="Barry K."/>
            <person name="Lindquist E."/>
            <person name="LaButti K."/>
            <person name="Lapidus A."/>
            <person name="Lucas S."/>
            <person name="Coutinho P."/>
            <person name="Gong Y."/>
            <person name="Samejima M."/>
            <person name="Mahadevan R."/>
            <person name="Abou-Zaid M."/>
            <person name="de Vries R.P."/>
            <person name="Igarashi K."/>
            <person name="Yadav J.S."/>
            <person name="Grigoriev I.V."/>
            <person name="Master E.R."/>
        </authorList>
    </citation>
    <scope>NUCLEOTIDE SEQUENCE [LARGE SCALE GENOMIC DNA]</scope>
    <source>
        <strain evidence="4 5">HHB-10118-sp</strain>
    </source>
</reference>
<dbReference type="Proteomes" id="UP000008370">
    <property type="component" value="Unassembled WGS sequence"/>
</dbReference>
<dbReference type="KEGG" id="pco:PHACADRAFT_198176"/>
<organism evidence="4 5">
    <name type="scientific">Phanerochaete carnosa (strain HHB-10118-sp)</name>
    <name type="common">White-rot fungus</name>
    <name type="synonym">Peniophora carnosa</name>
    <dbReference type="NCBI Taxonomy" id="650164"/>
    <lineage>
        <taxon>Eukaryota</taxon>
        <taxon>Fungi</taxon>
        <taxon>Dikarya</taxon>
        <taxon>Basidiomycota</taxon>
        <taxon>Agaricomycotina</taxon>
        <taxon>Agaricomycetes</taxon>
        <taxon>Polyporales</taxon>
        <taxon>Phanerochaetaceae</taxon>
        <taxon>Phanerochaete</taxon>
    </lineage>
</organism>
<evidence type="ECO:0000313" key="4">
    <source>
        <dbReference type="EMBL" id="EKM53754.1"/>
    </source>
</evidence>
<dbReference type="Pfam" id="PF20209">
    <property type="entry name" value="DUF6570"/>
    <property type="match status" value="1"/>
</dbReference>
<dbReference type="HOGENOM" id="CLU_001248_4_1_1"/>
<dbReference type="RefSeq" id="XP_007398432.1">
    <property type="nucleotide sequence ID" value="XM_007398370.1"/>
</dbReference>
<dbReference type="STRING" id="650164.K5W478"/>
<protein>
    <submittedName>
        <fullName evidence="4">Uncharacterized protein</fullName>
    </submittedName>
</protein>
<dbReference type="Pfam" id="PF14214">
    <property type="entry name" value="Helitron_like_N"/>
    <property type="match status" value="1"/>
</dbReference>
<feature type="compositionally biased region" description="Polar residues" evidence="1">
    <location>
        <begin position="120"/>
        <end position="131"/>
    </location>
</feature>
<dbReference type="AlphaFoldDB" id="K5W478"/>
<proteinExistence type="predicted"/>